<dbReference type="InterPro" id="IPR027796">
    <property type="entry name" value="OTT_1508_deam-like"/>
</dbReference>
<dbReference type="Pfam" id="PF14441">
    <property type="entry name" value="OTT_1508_deam"/>
    <property type="match status" value="1"/>
</dbReference>
<evidence type="ECO:0000313" key="1">
    <source>
        <dbReference type="EMBL" id="KAF7163552.1"/>
    </source>
</evidence>
<accession>A0A8H6Q0L1</accession>
<name>A0A8H6Q0L1_9EURO</name>
<evidence type="ECO:0008006" key="3">
    <source>
        <dbReference type="Google" id="ProtNLM"/>
    </source>
</evidence>
<gene>
    <name evidence="1" type="ORF">CNMCM6106_000456</name>
</gene>
<organism evidence="1 2">
    <name type="scientific">Aspergillus hiratsukae</name>
    <dbReference type="NCBI Taxonomy" id="1194566"/>
    <lineage>
        <taxon>Eukaryota</taxon>
        <taxon>Fungi</taxon>
        <taxon>Dikarya</taxon>
        <taxon>Ascomycota</taxon>
        <taxon>Pezizomycotina</taxon>
        <taxon>Eurotiomycetes</taxon>
        <taxon>Eurotiomycetidae</taxon>
        <taxon>Eurotiales</taxon>
        <taxon>Aspergillaceae</taxon>
        <taxon>Aspergillus</taxon>
        <taxon>Aspergillus subgen. Fumigati</taxon>
    </lineage>
</organism>
<comment type="caution">
    <text evidence="1">The sequence shown here is derived from an EMBL/GenBank/DDBJ whole genome shotgun (WGS) entry which is preliminary data.</text>
</comment>
<evidence type="ECO:0000313" key="2">
    <source>
        <dbReference type="Proteomes" id="UP000662466"/>
    </source>
</evidence>
<sequence>MESSSIKLSNEFVHVVWASHILSLLNPYTSTASGKYSQPDQVADDEDGEDFDDDIDQDFISVDAQPLSANSEVLRQKFLDCVCELISHTKGGKFVTAAALREKEDEVEVDIARNNGLNADDEEYLDSLKQFLAMQARELSHPAIAEYSHAFLKTTITYSSARVDAQAEDVTKLLKGTLFCSLQSSIAGAYTEDTCLLGCCSAPLQPVSTKAQMLVMQFLNFDRWRSARLTGQDPSEQRQEMVELAAATVRSPQVTRGMLQTMLPSVDSHKVIRAWRVLARPVTSLRILSQIARLLPNFQNITFTSISCPALVKLQSSQVPIIKKAWKSLGLSCGPNRGFPPALTGKNDGFRSGCCSELFTHCEIQLLTRYEAESSLVPTLPYFGCSKKTCFLCESFLKLSPLNIRTRGRHGQCHPLWAIQPCNSESARQRLKNLCEIVKQKIKERLNPRHNTPPVATKQSSAVSELKSADMSELVRQIHAAVEACHGMTTPYNMLGEYVVMSGQYGSYTGTADHEFKDMTLADFRHALDWFSTYFDDTVREIPSGGSSVLAVKVSSPLEQNSSGRNLFTSVAVDRDFPSTSDVSPLSQALGFPIRVCQLDPVDLADETSEEEKNWTNPYTQILMTEIDLESENWGKTRRYLDIHGSVLLRRLDGEDLDLAMAKHMCSYCLEVLKPFFEKALSGKISRQEVLDEVTLEKATAWKPIDAYTGDTGDTDLEDQFLNAIQEGKEVSMALMTNKEQADMELSIKLRNEGVITTPGLPFEQSQNKEIKGLIAKGMFNFIQYDPAKHAGIRIFNSRLVNEIKGKATVTPFEKSQLVVQAYNDDGKEMILTQSPTIQRASQRIIVALAPSLSGKKVSLSIRDITQAYVQSTTSLNRLILAHLPKEIKGKFPAGTIMVVRKPLYGIPEAGTHWWATYHKHHQEKLEMTTSTYDPCLLITTGKKAFGVVGMQTDDTLILGSDEFAMLEEEELAEAKFSAKPKDTLSPETPLIFNGCILTKQEGDVAVELRQKEQGKRLKLINHRFKDFKHAYMEQRARGAYIATICQPEAAFDLSVAAQHQDPTESNINALNKRITWQMKNLDRGIKYIALDLSTAKLFIFVDGSFANNKDFSSQIGYEIILANESMENDEFKITGNLIHWSSTKSKRVTRSVLASEIYGMVGGVNMAITISTTIKMFTDQLGFEKIPMIMCTDSYSLYKCLIKLRTTKEKRLMIDIMALRQSYKQREIMKIRWINGGDNPADAMTKADPNKALEKFITTKTLRVRVEGWVERR</sequence>
<dbReference type="AlphaFoldDB" id="A0A8H6Q0L1"/>
<protein>
    <recommendedName>
        <fullName evidence="3">Reverse transcriptase Ty1/copia-type domain-containing protein</fullName>
    </recommendedName>
</protein>
<dbReference type="EMBL" id="JACBAF010002207">
    <property type="protein sequence ID" value="KAF7163552.1"/>
    <property type="molecule type" value="Genomic_DNA"/>
</dbReference>
<dbReference type="Proteomes" id="UP000662466">
    <property type="component" value="Unassembled WGS sequence"/>
</dbReference>
<proteinExistence type="predicted"/>
<reference evidence="1" key="1">
    <citation type="submission" date="2020-06" db="EMBL/GenBank/DDBJ databases">
        <title>Draft genome sequences of strains closely related to Aspergillus parafelis and Aspergillus hiratsukae.</title>
        <authorList>
            <person name="Dos Santos R.A.C."/>
            <person name="Rivero-Menendez O."/>
            <person name="Steenwyk J.L."/>
            <person name="Mead M.E."/>
            <person name="Goldman G.H."/>
            <person name="Alastruey-Izquierdo A."/>
            <person name="Rokas A."/>
        </authorList>
    </citation>
    <scope>NUCLEOTIDE SEQUENCE</scope>
    <source>
        <strain evidence="1">CNM-CM6106</strain>
    </source>
</reference>